<sequence>MKVVFVVGGLPFGGIENLLFDVSKELIKRNFRFKIINISGTGSKLQEFLNAGISIINLNKNLKTLKTYRLDTAFKLRKLLKEISPNIVHSMQFSADYFSRISSLSINTKIITHIHNIKREHRIERRIFNKFLSLRTNIFLSVSKEVYRIVEKEHNLFSKPHYILYNGVDFSKFKVKTRFRLGSSFKYIVCVGRLVKQKNFDIAIKAFSLIEKELPNTKLLIVGEGNEKEKLKDLAKSLNLSNKVIFTGYRSDVPGILKQSHVLLMPSEYEGLGIAHLEAMYAGLPAVISPNVPSKEIASNCSFVVPINPKDIANAVKKLLSDENLYKELSEKAKETAKNYSIENYVNKLIDLYNGALTGKLPDRKVL</sequence>
<reference evidence="3 4" key="1">
    <citation type="submission" date="2017-05" db="EMBL/GenBank/DDBJ databases">
        <authorList>
            <person name="Varghese N."/>
            <person name="Submissions S."/>
        </authorList>
    </citation>
    <scope>NUCLEOTIDE SEQUENCE [LARGE SCALE GENOMIC DNA]</scope>
    <source>
        <strain evidence="3 4">DSM 16304</strain>
    </source>
</reference>
<dbReference type="InterPro" id="IPR028098">
    <property type="entry name" value="Glyco_trans_4-like_N"/>
</dbReference>
<dbReference type="OrthoDB" id="3199616at2"/>
<feature type="domain" description="Glycosyltransferase subfamily 4-like N-terminal" evidence="2">
    <location>
        <begin position="12"/>
        <end position="171"/>
    </location>
</feature>
<dbReference type="Gene3D" id="3.40.50.2000">
    <property type="entry name" value="Glycogen Phosphorylase B"/>
    <property type="match status" value="2"/>
</dbReference>
<protein>
    <submittedName>
        <fullName evidence="3">Glycosyltransferase involved in cell wall bisynthesis</fullName>
    </submittedName>
</protein>
<dbReference type="Pfam" id="PF00534">
    <property type="entry name" value="Glycos_transf_1"/>
    <property type="match status" value="1"/>
</dbReference>
<dbReference type="AlphaFoldDB" id="A0A521BT96"/>
<evidence type="ECO:0000259" key="1">
    <source>
        <dbReference type="Pfam" id="PF00534"/>
    </source>
</evidence>
<evidence type="ECO:0000313" key="3">
    <source>
        <dbReference type="EMBL" id="SMO50363.1"/>
    </source>
</evidence>
<dbReference type="EMBL" id="FXTM01000007">
    <property type="protein sequence ID" value="SMO50363.1"/>
    <property type="molecule type" value="Genomic_DNA"/>
</dbReference>
<dbReference type="GO" id="GO:0016757">
    <property type="term" value="F:glycosyltransferase activity"/>
    <property type="evidence" value="ECO:0007669"/>
    <property type="project" value="InterPro"/>
</dbReference>
<dbReference type="Pfam" id="PF13439">
    <property type="entry name" value="Glyco_transf_4"/>
    <property type="match status" value="1"/>
</dbReference>
<dbReference type="SUPFAM" id="SSF53756">
    <property type="entry name" value="UDP-Glycosyltransferase/glycogen phosphorylase"/>
    <property type="match status" value="1"/>
</dbReference>
<dbReference type="PANTHER" id="PTHR12526">
    <property type="entry name" value="GLYCOSYLTRANSFERASE"/>
    <property type="match status" value="1"/>
</dbReference>
<organism evidence="3 4">
    <name type="scientific">Balnearium lithotrophicum</name>
    <dbReference type="NCBI Taxonomy" id="223788"/>
    <lineage>
        <taxon>Bacteria</taxon>
        <taxon>Pseudomonadati</taxon>
        <taxon>Aquificota</taxon>
        <taxon>Aquificia</taxon>
        <taxon>Desulfurobacteriales</taxon>
        <taxon>Desulfurobacteriaceae</taxon>
        <taxon>Balnearium</taxon>
    </lineage>
</organism>
<keyword evidence="4" id="KW-1185">Reference proteome</keyword>
<evidence type="ECO:0000259" key="2">
    <source>
        <dbReference type="Pfam" id="PF13439"/>
    </source>
</evidence>
<accession>A0A521BT96</accession>
<name>A0A521BT96_9BACT</name>
<evidence type="ECO:0000313" key="4">
    <source>
        <dbReference type="Proteomes" id="UP000317315"/>
    </source>
</evidence>
<gene>
    <name evidence="3" type="ORF">SAMN06269117_10770</name>
</gene>
<dbReference type="InterPro" id="IPR001296">
    <property type="entry name" value="Glyco_trans_1"/>
</dbReference>
<proteinExistence type="predicted"/>
<dbReference type="PANTHER" id="PTHR12526:SF630">
    <property type="entry name" value="GLYCOSYLTRANSFERASE"/>
    <property type="match status" value="1"/>
</dbReference>
<dbReference type="RefSeq" id="WP_142934857.1">
    <property type="nucleotide sequence ID" value="NZ_FXTM01000007.1"/>
</dbReference>
<dbReference type="Proteomes" id="UP000317315">
    <property type="component" value="Unassembled WGS sequence"/>
</dbReference>
<feature type="domain" description="Glycosyl transferase family 1" evidence="1">
    <location>
        <begin position="184"/>
        <end position="335"/>
    </location>
</feature>
<keyword evidence="3" id="KW-0808">Transferase</keyword>